<protein>
    <submittedName>
        <fullName evidence="1">Uncharacterized protein</fullName>
    </submittedName>
</protein>
<keyword evidence="2" id="KW-1185">Reference proteome</keyword>
<dbReference type="EMBL" id="MBFT01001176">
    <property type="protein sequence ID" value="PVU85000.1"/>
    <property type="molecule type" value="Genomic_DNA"/>
</dbReference>
<dbReference type="AlphaFoldDB" id="A0A2T9XY63"/>
<name>A0A2T9XY63_9FUNG</name>
<organism evidence="1 2">
    <name type="scientific">Furculomyces boomerangus</name>
    <dbReference type="NCBI Taxonomy" id="61424"/>
    <lineage>
        <taxon>Eukaryota</taxon>
        <taxon>Fungi</taxon>
        <taxon>Fungi incertae sedis</taxon>
        <taxon>Zoopagomycota</taxon>
        <taxon>Kickxellomycotina</taxon>
        <taxon>Harpellomycetes</taxon>
        <taxon>Harpellales</taxon>
        <taxon>Harpellaceae</taxon>
        <taxon>Furculomyces</taxon>
    </lineage>
</organism>
<dbReference type="OrthoDB" id="10558927at2759"/>
<dbReference type="AntiFam" id="ANF00010">
    <property type="entry name" value="tRNA translation"/>
</dbReference>
<accession>A0A2T9XY63</accession>
<evidence type="ECO:0000313" key="2">
    <source>
        <dbReference type="Proteomes" id="UP000245699"/>
    </source>
</evidence>
<comment type="caution">
    <text evidence="1">The sequence shown here is derived from an EMBL/GenBank/DDBJ whole genome shotgun (WGS) entry which is preliminary data.</text>
</comment>
<reference evidence="1 2" key="1">
    <citation type="journal article" date="2018" name="MBio">
        <title>Comparative Genomics Reveals the Core Gene Toolbox for the Fungus-Insect Symbiosis.</title>
        <authorList>
            <person name="Wang Y."/>
            <person name="Stata M."/>
            <person name="Wang W."/>
            <person name="Stajich J.E."/>
            <person name="White M.M."/>
            <person name="Moncalvo J.M."/>
        </authorList>
    </citation>
    <scope>NUCLEOTIDE SEQUENCE [LARGE SCALE GENOMIC DNA]</scope>
    <source>
        <strain evidence="1 2">AUS-77-4</strain>
    </source>
</reference>
<feature type="non-terminal residue" evidence="1">
    <location>
        <position position="1"/>
    </location>
</feature>
<sequence>EVAISSLAGSVWSYGLTVMTLDSESSSPSSTLGKTSSPVSSMVEREAFNLKVVGSIPTSGVHFFEFYCYYFVNY</sequence>
<gene>
    <name evidence="1" type="ORF">BB559_007263</name>
</gene>
<proteinExistence type="predicted"/>
<evidence type="ECO:0000313" key="1">
    <source>
        <dbReference type="EMBL" id="PVU85000.1"/>
    </source>
</evidence>
<dbReference type="Proteomes" id="UP000245699">
    <property type="component" value="Unassembled WGS sequence"/>
</dbReference>